<protein>
    <recommendedName>
        <fullName evidence="3">MerR family transcriptional regulator</fullName>
    </recommendedName>
</protein>
<accession>A0A239X4Q3</accession>
<gene>
    <name evidence="1" type="ORF">SAMEA4412677_00970</name>
</gene>
<dbReference type="Proteomes" id="UP000215196">
    <property type="component" value="Chromosome 1"/>
</dbReference>
<evidence type="ECO:0000313" key="2">
    <source>
        <dbReference type="Proteomes" id="UP000215196"/>
    </source>
</evidence>
<organism evidence="1 2">
    <name type="scientific">Chryseobacterium taklimakanense</name>
    <dbReference type="NCBI Taxonomy" id="536441"/>
    <lineage>
        <taxon>Bacteria</taxon>
        <taxon>Pseudomonadati</taxon>
        <taxon>Bacteroidota</taxon>
        <taxon>Flavobacteriia</taxon>
        <taxon>Flavobacteriales</taxon>
        <taxon>Weeksellaceae</taxon>
        <taxon>Chryseobacterium group</taxon>
        <taxon>Chryseobacterium</taxon>
    </lineage>
</organism>
<dbReference type="KEGG" id="ctak:4412677_00970"/>
<dbReference type="AlphaFoldDB" id="A0A239X4Q3"/>
<dbReference type="Gene3D" id="1.10.1660.10">
    <property type="match status" value="1"/>
</dbReference>
<evidence type="ECO:0008006" key="3">
    <source>
        <dbReference type="Google" id="ProtNLM"/>
    </source>
</evidence>
<dbReference type="Pfam" id="PF13591">
    <property type="entry name" value="MerR_2"/>
    <property type="match status" value="1"/>
</dbReference>
<keyword evidence="2" id="KW-1185">Reference proteome</keyword>
<reference evidence="1 2" key="1">
    <citation type="submission" date="2017-06" db="EMBL/GenBank/DDBJ databases">
        <authorList>
            <consortium name="Pathogen Informatics"/>
        </authorList>
    </citation>
    <scope>NUCLEOTIDE SEQUENCE [LARGE SCALE GENOMIC DNA]</scope>
    <source>
        <strain evidence="1 2">NCTC13490</strain>
    </source>
</reference>
<evidence type="ECO:0000313" key="1">
    <source>
        <dbReference type="EMBL" id="SNV41721.1"/>
    </source>
</evidence>
<dbReference type="RefSeq" id="WP_095070945.1">
    <property type="nucleotide sequence ID" value="NZ_LT906465.1"/>
</dbReference>
<proteinExistence type="predicted"/>
<dbReference type="EMBL" id="LT906465">
    <property type="protein sequence ID" value="SNV41721.1"/>
    <property type="molecule type" value="Genomic_DNA"/>
</dbReference>
<sequence length="103" mass="12462">MSERISREELVKIYNIELTFFDELEEYGLVTTQTENNIKYLLYEELPQFEKFANWHYDLEVNMPGLEVINNLLHKINALQDENRRLMQRAYISSAEWEETQDL</sequence>
<name>A0A239X4Q3_9FLAO</name>